<sequence>MFMISYKRKRTHLKELENRESSRLEMIAHAMPFNIRLGKQNFVLGISVVFLVGFTLSLLERVKRNKTNVEQGRCWELNMLFQEKNLSGIIHFQKTDSEKEKIHMINNWKLQETEMRIMEHLLLAQECRWELNPIAVAQFRTQLQQCCNASFRFVTTKENIRLGSYIIFDGNPTRKLRVDTKLLDLLPEKSPFMDTSYRKCAVVGNGGILLNSSCGQEIDRADLVIRFNLPPMNFSEDIGTKTSLVTINPSILQNRFKLLQERRKPFVEALHSYSDATFLLPVLSFVGHNILGYRVLYTLEDFGVEQQAFFLNPQYLSNLANFWKKRGLKTNRLSSGFMLVSMALEFCQHITLYGFWPFSYDLNNQSIPHHYYDNMMPTPGVHAMPTEFSYYLSMYAEGVLRLRVGKCQ</sequence>
<evidence type="ECO:0000313" key="14">
    <source>
        <dbReference type="Ensembl" id="ENSACAP00000004139.3"/>
    </source>
</evidence>
<evidence type="ECO:0000256" key="4">
    <source>
        <dbReference type="ARBA" id="ARBA00022679"/>
    </source>
</evidence>
<dbReference type="Gene3D" id="3.90.1480.20">
    <property type="entry name" value="Glycosyl transferase family 29"/>
    <property type="match status" value="1"/>
</dbReference>
<dbReference type="InterPro" id="IPR038578">
    <property type="entry name" value="GT29-like_sf"/>
</dbReference>
<dbReference type="InterPro" id="IPR050943">
    <property type="entry name" value="Glycosyltr_29_Sialyltrsf"/>
</dbReference>
<keyword evidence="10" id="KW-1015">Disulfide bond</keyword>
<dbReference type="GO" id="GO:0006491">
    <property type="term" value="P:N-glycan processing"/>
    <property type="evidence" value="ECO:0000318"/>
    <property type="project" value="GO_Central"/>
</dbReference>
<dbReference type="GO" id="GO:0003828">
    <property type="term" value="F:alpha-N-acetylneuraminate alpha-2,8-sialyltransferase activity"/>
    <property type="evidence" value="ECO:0000318"/>
    <property type="project" value="GO_Central"/>
</dbReference>
<dbReference type="GeneTree" id="ENSGT01030000234535"/>
<dbReference type="eggNOG" id="KOG2692">
    <property type="taxonomic scope" value="Eukaryota"/>
</dbReference>
<dbReference type="Proteomes" id="UP000001646">
    <property type="component" value="Unplaced"/>
</dbReference>
<comment type="similarity">
    <text evidence="2">Belongs to the glycosyltransferase 29 family.</text>
</comment>
<evidence type="ECO:0000313" key="15">
    <source>
        <dbReference type="Proteomes" id="UP000001646"/>
    </source>
</evidence>
<dbReference type="Bgee" id="ENSACAG00000004196">
    <property type="expression patterns" value="Expressed in liver and 5 other cell types or tissues"/>
</dbReference>
<proteinExistence type="inferred from homology"/>
<dbReference type="InParanoid" id="H9G8P7"/>
<dbReference type="PIRSF" id="PIRSF005557">
    <property type="entry name" value="Sialyl_trans"/>
    <property type="match status" value="1"/>
</dbReference>
<evidence type="ECO:0008006" key="16">
    <source>
        <dbReference type="Google" id="ProtNLM"/>
    </source>
</evidence>
<feature type="disulfide bond" evidence="12">
    <location>
        <begin position="200"/>
        <end position="347"/>
    </location>
</feature>
<dbReference type="InterPro" id="IPR001675">
    <property type="entry name" value="Glyco_trans_29"/>
</dbReference>
<dbReference type="GO" id="GO:0000139">
    <property type="term" value="C:Golgi membrane"/>
    <property type="evidence" value="ECO:0007669"/>
    <property type="project" value="UniProtKB-SubCell"/>
</dbReference>
<evidence type="ECO:0000256" key="5">
    <source>
        <dbReference type="ARBA" id="ARBA00022692"/>
    </source>
</evidence>
<evidence type="ECO:0000256" key="6">
    <source>
        <dbReference type="ARBA" id="ARBA00022968"/>
    </source>
</evidence>
<dbReference type="HOGENOM" id="CLU_048583_1_1_1"/>
<keyword evidence="3" id="KW-0328">Glycosyltransferase</keyword>
<evidence type="ECO:0000256" key="11">
    <source>
        <dbReference type="ARBA" id="ARBA00023180"/>
    </source>
</evidence>
<evidence type="ECO:0000256" key="7">
    <source>
        <dbReference type="ARBA" id="ARBA00022989"/>
    </source>
</evidence>
<keyword evidence="8" id="KW-0333">Golgi apparatus</keyword>
<dbReference type="OrthoDB" id="10264956at2759"/>
<feature type="transmembrane region" description="Helical" evidence="13">
    <location>
        <begin position="41"/>
        <end position="59"/>
    </location>
</feature>
<comment type="subcellular location">
    <subcellularLocation>
        <location evidence="1">Golgi apparatus membrane</location>
        <topology evidence="1">Single-pass type II membrane protein</topology>
    </subcellularLocation>
</comment>
<evidence type="ECO:0000256" key="9">
    <source>
        <dbReference type="ARBA" id="ARBA00023136"/>
    </source>
</evidence>
<evidence type="ECO:0000256" key="3">
    <source>
        <dbReference type="ARBA" id="ARBA00022676"/>
    </source>
</evidence>
<keyword evidence="11" id="KW-0325">Glycoprotein</keyword>
<dbReference type="CTD" id="100337541"/>
<keyword evidence="15" id="KW-1185">Reference proteome</keyword>
<keyword evidence="7 13" id="KW-1133">Transmembrane helix</keyword>
<dbReference type="InterPro" id="IPR012163">
    <property type="entry name" value="Sialyl_trans"/>
</dbReference>
<name>H9G8P7_ANOCA</name>
<evidence type="ECO:0000256" key="12">
    <source>
        <dbReference type="PIRSR" id="PIRSR005557-2"/>
    </source>
</evidence>
<evidence type="ECO:0000256" key="10">
    <source>
        <dbReference type="ARBA" id="ARBA00023157"/>
    </source>
</evidence>
<reference evidence="14" key="2">
    <citation type="submission" date="2025-08" db="UniProtKB">
        <authorList>
            <consortium name="Ensembl"/>
        </authorList>
    </citation>
    <scope>IDENTIFICATION</scope>
</reference>
<evidence type="ECO:0000256" key="1">
    <source>
        <dbReference type="ARBA" id="ARBA00004323"/>
    </source>
</evidence>
<dbReference type="GO" id="GO:0009311">
    <property type="term" value="P:oligosaccharide metabolic process"/>
    <property type="evidence" value="ECO:0000318"/>
    <property type="project" value="GO_Central"/>
</dbReference>
<reference evidence="14" key="3">
    <citation type="submission" date="2025-09" db="UniProtKB">
        <authorList>
            <consortium name="Ensembl"/>
        </authorList>
    </citation>
    <scope>IDENTIFICATION</scope>
</reference>
<evidence type="ECO:0000256" key="13">
    <source>
        <dbReference type="SAM" id="Phobius"/>
    </source>
</evidence>
<keyword evidence="6" id="KW-0735">Signal-anchor</keyword>
<dbReference type="GeneID" id="100337541"/>
<keyword evidence="4" id="KW-0808">Transferase</keyword>
<dbReference type="STRING" id="28377.ENSACAP00000004139"/>
<dbReference type="Pfam" id="PF00777">
    <property type="entry name" value="Glyco_transf_29"/>
    <property type="match status" value="1"/>
</dbReference>
<gene>
    <name evidence="14" type="primary">siat8g-r1</name>
</gene>
<dbReference type="Ensembl" id="ENSACAT00000004238.3">
    <property type="protein sequence ID" value="ENSACAP00000004139.3"/>
    <property type="gene ID" value="ENSACAG00000004196.3"/>
</dbReference>
<keyword evidence="5 13" id="KW-0812">Transmembrane</keyword>
<accession>H9G8P7</accession>
<protein>
    <recommendedName>
        <fullName evidence="16">ST8 alpha-N-acetyl-neuraminide alpha-2,8-sialyltransferase 6</fullName>
    </recommendedName>
</protein>
<reference evidence="14" key="1">
    <citation type="submission" date="2009-12" db="EMBL/GenBank/DDBJ databases">
        <title>The Genome Sequence of Anolis carolinensis (Green Anole Lizard).</title>
        <authorList>
            <consortium name="The Genome Sequencing Platform"/>
            <person name="Di Palma F."/>
            <person name="Alfoldi J."/>
            <person name="Heiman D."/>
            <person name="Young S."/>
            <person name="Grabherr M."/>
            <person name="Johnson J."/>
            <person name="Lander E.S."/>
            <person name="Lindblad-Toh K."/>
        </authorList>
    </citation>
    <scope>NUCLEOTIDE SEQUENCE [LARGE SCALE GENOMIC DNA]</scope>
    <source>
        <strain evidence="14">JBL SC #1</strain>
    </source>
</reference>
<keyword evidence="9 13" id="KW-0472">Membrane</keyword>
<dbReference type="PANTHER" id="PTHR11987:SF29">
    <property type="entry name" value="ALPHA-2,8-SIALYLTRANSFERASE 8F"/>
    <property type="match status" value="1"/>
</dbReference>
<evidence type="ECO:0000256" key="8">
    <source>
        <dbReference type="ARBA" id="ARBA00023034"/>
    </source>
</evidence>
<dbReference type="PANTHER" id="PTHR11987">
    <property type="entry name" value="ALPHA-2,8-SIALYLTRANSFERASE"/>
    <property type="match status" value="1"/>
</dbReference>
<evidence type="ECO:0000256" key="2">
    <source>
        <dbReference type="ARBA" id="ARBA00006003"/>
    </source>
</evidence>
<dbReference type="KEGG" id="acs:100337541"/>
<dbReference type="AlphaFoldDB" id="H9G8P7"/>
<organism evidence="14 15">
    <name type="scientific">Anolis carolinensis</name>
    <name type="common">Green anole</name>
    <name type="synonym">American chameleon</name>
    <dbReference type="NCBI Taxonomy" id="28377"/>
    <lineage>
        <taxon>Eukaryota</taxon>
        <taxon>Metazoa</taxon>
        <taxon>Chordata</taxon>
        <taxon>Craniata</taxon>
        <taxon>Vertebrata</taxon>
        <taxon>Euteleostomi</taxon>
        <taxon>Lepidosauria</taxon>
        <taxon>Squamata</taxon>
        <taxon>Bifurcata</taxon>
        <taxon>Unidentata</taxon>
        <taxon>Episquamata</taxon>
        <taxon>Toxicofera</taxon>
        <taxon>Iguania</taxon>
        <taxon>Dactyloidae</taxon>
        <taxon>Anolis</taxon>
    </lineage>
</organism>